<feature type="domain" description="RNA polymerase sigma-70 region 4" evidence="5">
    <location>
        <begin position="117"/>
        <end position="165"/>
    </location>
</feature>
<keyword evidence="3" id="KW-0804">Transcription</keyword>
<organism evidence="6 7">
    <name type="scientific">Clostridium simiarum</name>
    <dbReference type="NCBI Taxonomy" id="2841506"/>
    <lineage>
        <taxon>Bacteria</taxon>
        <taxon>Bacillati</taxon>
        <taxon>Bacillota</taxon>
        <taxon>Clostridia</taxon>
        <taxon>Eubacteriales</taxon>
        <taxon>Clostridiaceae</taxon>
        <taxon>Clostridium</taxon>
    </lineage>
</organism>
<evidence type="ECO:0000259" key="5">
    <source>
        <dbReference type="Pfam" id="PF04545"/>
    </source>
</evidence>
<dbReference type="RefSeq" id="WP_216458059.1">
    <property type="nucleotide sequence ID" value="NZ_JAHLQL010000010.1"/>
</dbReference>
<name>A0ABS6F559_9CLOT</name>
<dbReference type="PANTHER" id="PTHR43133:SF51">
    <property type="entry name" value="RNA POLYMERASE SIGMA FACTOR"/>
    <property type="match status" value="1"/>
</dbReference>
<evidence type="ECO:0000256" key="3">
    <source>
        <dbReference type="ARBA" id="ARBA00023163"/>
    </source>
</evidence>
<dbReference type="EMBL" id="JAHLQL010000010">
    <property type="protein sequence ID" value="MBU5593403.1"/>
    <property type="molecule type" value="Genomic_DNA"/>
</dbReference>
<dbReference type="InterPro" id="IPR014284">
    <property type="entry name" value="RNA_pol_sigma-70_dom"/>
</dbReference>
<evidence type="ECO:0000256" key="2">
    <source>
        <dbReference type="ARBA" id="ARBA00023082"/>
    </source>
</evidence>
<gene>
    <name evidence="6" type="ORF">KQI89_16795</name>
</gene>
<dbReference type="Pfam" id="PF04545">
    <property type="entry name" value="Sigma70_r4"/>
    <property type="match status" value="1"/>
</dbReference>
<keyword evidence="2" id="KW-0731">Sigma factor</keyword>
<dbReference type="NCBIfam" id="TIGR02937">
    <property type="entry name" value="sigma70-ECF"/>
    <property type="match status" value="1"/>
</dbReference>
<dbReference type="Proteomes" id="UP000736583">
    <property type="component" value="Unassembled WGS sequence"/>
</dbReference>
<protein>
    <submittedName>
        <fullName evidence="6">Sigma-70 family RNA polymerase sigma factor</fullName>
    </submittedName>
</protein>
<keyword evidence="1" id="KW-0805">Transcription regulation</keyword>
<dbReference type="CDD" id="cd06171">
    <property type="entry name" value="Sigma70_r4"/>
    <property type="match status" value="1"/>
</dbReference>
<evidence type="ECO:0000256" key="1">
    <source>
        <dbReference type="ARBA" id="ARBA00023015"/>
    </source>
</evidence>
<proteinExistence type="predicted"/>
<reference evidence="6 7" key="1">
    <citation type="submission" date="2021-06" db="EMBL/GenBank/DDBJ databases">
        <authorList>
            <person name="Sun Q."/>
            <person name="Li D."/>
        </authorList>
    </citation>
    <scope>NUCLEOTIDE SEQUENCE [LARGE SCALE GENOMIC DNA]</scope>
    <source>
        <strain evidence="6 7">MSJ-4</strain>
    </source>
</reference>
<evidence type="ECO:0000259" key="4">
    <source>
        <dbReference type="Pfam" id="PF04542"/>
    </source>
</evidence>
<dbReference type="PANTHER" id="PTHR43133">
    <property type="entry name" value="RNA POLYMERASE ECF-TYPE SIGMA FACTO"/>
    <property type="match status" value="1"/>
</dbReference>
<dbReference type="InterPro" id="IPR007627">
    <property type="entry name" value="RNA_pol_sigma70_r2"/>
</dbReference>
<dbReference type="InterPro" id="IPR007630">
    <property type="entry name" value="RNA_pol_sigma70_r4"/>
</dbReference>
<keyword evidence="7" id="KW-1185">Reference proteome</keyword>
<comment type="caution">
    <text evidence="6">The sequence shown here is derived from an EMBL/GenBank/DDBJ whole genome shotgun (WGS) entry which is preliminary data.</text>
</comment>
<evidence type="ECO:0000313" key="6">
    <source>
        <dbReference type="EMBL" id="MBU5593403.1"/>
    </source>
</evidence>
<dbReference type="Pfam" id="PF04542">
    <property type="entry name" value="Sigma70_r2"/>
    <property type="match status" value="1"/>
</dbReference>
<accession>A0ABS6F559</accession>
<sequence>MDIENLVKLAQKDEDNAFYELISLNKEKMYVTAYAYVNNKEDALDIVQESVYKAYTSIKKLKEPKFFNTWITRIVINCSIDLVRKNKKLKISKEEELMINGAYLGDLKEEKIDLREAISCLDEKFKAVVILKYFHQLTLVEVADTLGMPLGTVKTYLNKALKALRIELREVD</sequence>
<evidence type="ECO:0000313" key="7">
    <source>
        <dbReference type="Proteomes" id="UP000736583"/>
    </source>
</evidence>
<feature type="domain" description="RNA polymerase sigma-70 region 2" evidence="4">
    <location>
        <begin position="22"/>
        <end position="88"/>
    </location>
</feature>
<dbReference type="InterPro" id="IPR039425">
    <property type="entry name" value="RNA_pol_sigma-70-like"/>
</dbReference>